<evidence type="ECO:0000313" key="3">
    <source>
        <dbReference type="Proteomes" id="UP000037904"/>
    </source>
</evidence>
<accession>A0A0N0V5L4</accession>
<feature type="compositionally biased region" description="Polar residues" evidence="1">
    <location>
        <begin position="494"/>
        <end position="518"/>
    </location>
</feature>
<protein>
    <submittedName>
        <fullName evidence="2">Uncharacterized protein</fullName>
    </submittedName>
</protein>
<feature type="region of interest" description="Disordered" evidence="1">
    <location>
        <begin position="449"/>
        <end position="518"/>
    </location>
</feature>
<dbReference type="AlphaFoldDB" id="A0A0N0V5L4"/>
<evidence type="ECO:0000256" key="1">
    <source>
        <dbReference type="SAM" id="MobiDB-lite"/>
    </source>
</evidence>
<gene>
    <name evidence="2" type="ORF">FLAG1_09238</name>
</gene>
<dbReference type="EMBL" id="JXCE01000339">
    <property type="protein sequence ID" value="KPA37935.1"/>
    <property type="molecule type" value="Genomic_DNA"/>
</dbReference>
<reference evidence="2 3" key="1">
    <citation type="submission" date="2015-04" db="EMBL/GenBank/DDBJ databases">
        <title>The draft genome sequence of Fusarium langsethiae, a T-2/HT-2 mycotoxin producer.</title>
        <authorList>
            <person name="Lysoe E."/>
            <person name="Divon H.H."/>
            <person name="Terzi V."/>
            <person name="Orru L."/>
            <person name="Lamontanara A."/>
            <person name="Kolseth A.-K."/>
            <person name="Frandsen R.J."/>
            <person name="Nielsen K."/>
            <person name="Thrane U."/>
        </authorList>
    </citation>
    <scope>NUCLEOTIDE SEQUENCE [LARGE SCALE GENOMIC DNA]</scope>
    <source>
        <strain evidence="2 3">Fl201059</strain>
    </source>
</reference>
<name>A0A0N0V5L4_FUSLA</name>
<comment type="caution">
    <text evidence="2">The sequence shown here is derived from an EMBL/GenBank/DDBJ whole genome shotgun (WGS) entry which is preliminary data.</text>
</comment>
<sequence>MWDKNPSTATKNTAVECATGQKVHVIFCGVSRYCDLDAAPSEFISIPVYPFYSTYEGKFLQCFTREYLENLEHDLGRGLVAKATPAMEGQQGSHDHDEYFLVHQNVLAMIAAKESGLVSMELRSTKWVSDMVATHGLPGHVADISADKVVIFAPWESDHLKSDIIERFYMQTQEATAFHENLQIYPTREESHAAGLKLIDIAALERIANDSATPPAFSYRPRTCLGRGKCTMADWSKKMVLKRNFSCGARNVRVVSARQKTSWKGLACTDRKYQSSGVKGDEKTTLFHQEYVKSLEEWGEIRVMMIGDEIIMCSRTQWNKDKKNPRKFLYPRRLMQDEDFKWYSKDPEKQAEKYRELEEFCKFIYRNLIRLPGVERNFESLHVGLRLDIGISDDGRFFVNEATRWYEADLFSRQLSDGDMTVIAQKIGKSFVKKLTRRDIQSVLESWDSKSSDGCKLTDSDQEQLASKRRRDEEDIPQKRAKQGIGSHPEAPTTEDNQACRQEHQTSQARPLAVSSSVTQAPTRFTEMAALSYPKSSSYTSLTTNIAPVAEDSSVRQTIFTGPMLAGRPSRKRHTEL</sequence>
<keyword evidence="3" id="KW-1185">Reference proteome</keyword>
<feature type="compositionally biased region" description="Basic and acidic residues" evidence="1">
    <location>
        <begin position="449"/>
        <end position="459"/>
    </location>
</feature>
<organism evidence="2 3">
    <name type="scientific">Fusarium langsethiae</name>
    <dbReference type="NCBI Taxonomy" id="179993"/>
    <lineage>
        <taxon>Eukaryota</taxon>
        <taxon>Fungi</taxon>
        <taxon>Dikarya</taxon>
        <taxon>Ascomycota</taxon>
        <taxon>Pezizomycotina</taxon>
        <taxon>Sordariomycetes</taxon>
        <taxon>Hypocreomycetidae</taxon>
        <taxon>Hypocreales</taxon>
        <taxon>Nectriaceae</taxon>
        <taxon>Fusarium</taxon>
    </lineage>
</organism>
<evidence type="ECO:0000313" key="2">
    <source>
        <dbReference type="EMBL" id="KPA37935.1"/>
    </source>
</evidence>
<proteinExistence type="predicted"/>
<dbReference type="Proteomes" id="UP000037904">
    <property type="component" value="Unassembled WGS sequence"/>
</dbReference>